<evidence type="ECO:0000313" key="9">
    <source>
        <dbReference type="Proteomes" id="UP000321926"/>
    </source>
</evidence>
<comment type="caution">
    <text evidence="8">The sequence shown here is derived from an EMBL/GenBank/DDBJ whole genome shotgun (WGS) entry which is preliminary data.</text>
</comment>
<gene>
    <name evidence="8" type="ORF">FVR03_07900</name>
</gene>
<evidence type="ECO:0000256" key="2">
    <source>
        <dbReference type="ARBA" id="ARBA00022475"/>
    </source>
</evidence>
<keyword evidence="4 6" id="KW-1133">Transmembrane helix</keyword>
<dbReference type="NCBIfam" id="TIGR03954">
    <property type="entry name" value="integ_memb_HG"/>
    <property type="match status" value="1"/>
</dbReference>
<comment type="subcellular location">
    <subcellularLocation>
        <location evidence="1">Cell membrane</location>
        <topology evidence="1">Multi-pass membrane protein</topology>
    </subcellularLocation>
</comment>
<sequence length="112" mass="12378">MKNNFSNTPIGRLRAVGILEGLSFLLLLGIAMPLKYMAGIPEAVKYTGWAHGLLFVLYIGAVMQAAMEHNWSFKKIVISLLASLFPFGPFLIDGKLKEEEQALNREAVKKVA</sequence>
<organism evidence="8 9">
    <name type="scientific">Pontibacter qinzhouensis</name>
    <dbReference type="NCBI Taxonomy" id="2603253"/>
    <lineage>
        <taxon>Bacteria</taxon>
        <taxon>Pseudomonadati</taxon>
        <taxon>Bacteroidota</taxon>
        <taxon>Cytophagia</taxon>
        <taxon>Cytophagales</taxon>
        <taxon>Hymenobacteraceae</taxon>
        <taxon>Pontibacter</taxon>
    </lineage>
</organism>
<protein>
    <submittedName>
        <fullName evidence="8">DUF3817 domain-containing protein</fullName>
    </submittedName>
</protein>
<keyword evidence="3 6" id="KW-0812">Transmembrane</keyword>
<name>A0A5C8KBR2_9BACT</name>
<dbReference type="GO" id="GO:0005886">
    <property type="term" value="C:plasma membrane"/>
    <property type="evidence" value="ECO:0007669"/>
    <property type="project" value="UniProtKB-SubCell"/>
</dbReference>
<dbReference type="Pfam" id="PF12823">
    <property type="entry name" value="DUF3817"/>
    <property type="match status" value="1"/>
</dbReference>
<dbReference type="EMBL" id="VRTY01000023">
    <property type="protein sequence ID" value="TXK48612.1"/>
    <property type="molecule type" value="Genomic_DNA"/>
</dbReference>
<accession>A0A5C8KBR2</accession>
<keyword evidence="9" id="KW-1185">Reference proteome</keyword>
<proteinExistence type="predicted"/>
<evidence type="ECO:0000313" key="8">
    <source>
        <dbReference type="EMBL" id="TXK48612.1"/>
    </source>
</evidence>
<evidence type="ECO:0000256" key="1">
    <source>
        <dbReference type="ARBA" id="ARBA00004651"/>
    </source>
</evidence>
<evidence type="ECO:0000256" key="6">
    <source>
        <dbReference type="SAM" id="Phobius"/>
    </source>
</evidence>
<evidence type="ECO:0000256" key="3">
    <source>
        <dbReference type="ARBA" id="ARBA00022692"/>
    </source>
</evidence>
<keyword evidence="2" id="KW-1003">Cell membrane</keyword>
<dbReference type="Proteomes" id="UP000321926">
    <property type="component" value="Unassembled WGS sequence"/>
</dbReference>
<evidence type="ECO:0000256" key="5">
    <source>
        <dbReference type="ARBA" id="ARBA00023136"/>
    </source>
</evidence>
<dbReference type="PANTHER" id="PTHR40077:SF1">
    <property type="entry name" value="MEMBRANE PROTEIN"/>
    <property type="match status" value="1"/>
</dbReference>
<keyword evidence="5 6" id="KW-0472">Membrane</keyword>
<evidence type="ECO:0000256" key="4">
    <source>
        <dbReference type="ARBA" id="ARBA00022989"/>
    </source>
</evidence>
<feature type="domain" description="DUF3817" evidence="7">
    <location>
        <begin position="11"/>
        <end position="97"/>
    </location>
</feature>
<reference evidence="8 9" key="1">
    <citation type="submission" date="2019-08" db="EMBL/GenBank/DDBJ databases">
        <authorList>
            <person name="Shi S."/>
        </authorList>
    </citation>
    <scope>NUCLEOTIDE SEQUENCE [LARGE SCALE GENOMIC DNA]</scope>
    <source>
        <strain evidence="8 9">GY10130</strain>
    </source>
</reference>
<dbReference type="RefSeq" id="WP_147921202.1">
    <property type="nucleotide sequence ID" value="NZ_VRTY01000023.1"/>
</dbReference>
<dbReference type="AlphaFoldDB" id="A0A5C8KBR2"/>
<feature type="transmembrane region" description="Helical" evidence="6">
    <location>
        <begin position="12"/>
        <end position="34"/>
    </location>
</feature>
<dbReference type="InterPro" id="IPR023845">
    <property type="entry name" value="DUF3817_TM"/>
</dbReference>
<dbReference type="OrthoDB" id="1121311at2"/>
<evidence type="ECO:0000259" key="7">
    <source>
        <dbReference type="Pfam" id="PF12823"/>
    </source>
</evidence>
<feature type="transmembrane region" description="Helical" evidence="6">
    <location>
        <begin position="46"/>
        <end position="67"/>
    </location>
</feature>
<dbReference type="PANTHER" id="PTHR40077">
    <property type="entry name" value="MEMBRANE PROTEIN-RELATED"/>
    <property type="match status" value="1"/>
</dbReference>